<keyword evidence="4" id="KW-0472">Membrane</keyword>
<dbReference type="GO" id="GO:0016020">
    <property type="term" value="C:membrane"/>
    <property type="evidence" value="ECO:0007669"/>
    <property type="project" value="UniProtKB-SubCell"/>
</dbReference>
<gene>
    <name evidence="7" type="ORF">TCHU04912_LOCUS816</name>
    <name evidence="8" type="ORF">TCHU04912_LOCUS817</name>
</gene>
<dbReference type="InterPro" id="IPR044610">
    <property type="entry name" value="GLCAT14A/B/C"/>
</dbReference>
<dbReference type="GO" id="GO:0015020">
    <property type="term" value="F:glucuronosyltransferase activity"/>
    <property type="evidence" value="ECO:0007669"/>
    <property type="project" value="InterPro"/>
</dbReference>
<comment type="subcellular location">
    <subcellularLocation>
        <location evidence="1">Membrane</location>
        <topology evidence="1">Single-pass type II membrane protein</topology>
    </subcellularLocation>
</comment>
<evidence type="ECO:0000256" key="2">
    <source>
        <dbReference type="ARBA" id="ARBA00022676"/>
    </source>
</evidence>
<dbReference type="EMBL" id="HBGG01001456">
    <property type="protein sequence ID" value="CAD9198583.1"/>
    <property type="molecule type" value="Transcribed_RNA"/>
</dbReference>
<feature type="signal peptide" evidence="6">
    <location>
        <begin position="1"/>
        <end position="24"/>
    </location>
</feature>
<dbReference type="InterPro" id="IPR003406">
    <property type="entry name" value="Glyco_trans_14"/>
</dbReference>
<evidence type="ECO:0000256" key="1">
    <source>
        <dbReference type="ARBA" id="ARBA00004606"/>
    </source>
</evidence>
<reference evidence="8" key="1">
    <citation type="submission" date="2021-01" db="EMBL/GenBank/DDBJ databases">
        <authorList>
            <person name="Corre E."/>
            <person name="Pelletier E."/>
            <person name="Niang G."/>
            <person name="Scheremetjew M."/>
            <person name="Finn R."/>
            <person name="Kale V."/>
            <person name="Holt S."/>
            <person name="Cochrane G."/>
            <person name="Meng A."/>
            <person name="Brown T."/>
            <person name="Cohen L."/>
        </authorList>
    </citation>
    <scope>NUCLEOTIDE SEQUENCE</scope>
    <source>
        <strain evidence="8">PLY429</strain>
    </source>
</reference>
<organism evidence="8">
    <name type="scientific">Tetraselmis chuii</name>
    <dbReference type="NCBI Taxonomy" id="63592"/>
    <lineage>
        <taxon>Eukaryota</taxon>
        <taxon>Viridiplantae</taxon>
        <taxon>Chlorophyta</taxon>
        <taxon>core chlorophytes</taxon>
        <taxon>Chlorodendrophyceae</taxon>
        <taxon>Chlorodendrales</taxon>
        <taxon>Chlorodendraceae</taxon>
        <taxon>Tetraselmis</taxon>
    </lineage>
</organism>
<keyword evidence="2" id="KW-0328">Glycosyltransferase</keyword>
<protein>
    <recommendedName>
        <fullName evidence="9">Protein xylosyltransferase</fullName>
    </recommendedName>
</protein>
<dbReference type="PANTHER" id="PTHR45719:SF3">
    <property type="entry name" value="BETA-GLUCURONOSYLTRANSFERASE GLCAT14A"/>
    <property type="match status" value="1"/>
</dbReference>
<feature type="chain" id="PRO_5036191891" description="Protein xylosyltransferase" evidence="6">
    <location>
        <begin position="25"/>
        <end position="375"/>
    </location>
</feature>
<dbReference type="AlphaFoldDB" id="A0A6U1DSS0"/>
<keyword evidence="5" id="KW-0325">Glycoprotein</keyword>
<evidence type="ECO:0000313" key="7">
    <source>
        <dbReference type="EMBL" id="CAD9198583.1"/>
    </source>
</evidence>
<sequence length="375" mass="41754">MSRNLIMKKLCCVTVYALLALVSGVSVEPAAGTVAGGVASSGEARLAFFVHVFYGQMRHVPRLLNRLHHEDNYYVTHLDAKAAGTKAERHYQDMFEEQRGRWPNVADLRPSRRVAYDGVSMVELTLSAVTLLLGMGPWSYLITLSPHDYPLLPQPQMRAALGSLPPHLNFVSHASAAWDESGRWWSLSRVPAVVLDRNLYMSNAEDAIVQAKGNRTIMPLFREFPTAFDVYRGEPWVILDRLFAEYLILGTDGWARRALLYMANFPTPIEHYFPTVLCNSQTFRPLVIRDSLRNFFQSDEEASEVALGPLDVTALASAGHLMAVLPGDKVAERSYDALDEYLDGITNAGKGSVALGRVSARLRFVMNNNATCDFT</sequence>
<dbReference type="EMBL" id="HBGG01001457">
    <property type="protein sequence ID" value="CAD9198584.1"/>
    <property type="molecule type" value="Transcribed_RNA"/>
</dbReference>
<accession>A0A6U1DSS0</accession>
<evidence type="ECO:0000256" key="3">
    <source>
        <dbReference type="ARBA" id="ARBA00022679"/>
    </source>
</evidence>
<evidence type="ECO:0000256" key="5">
    <source>
        <dbReference type="ARBA" id="ARBA00023180"/>
    </source>
</evidence>
<dbReference type="Pfam" id="PF02485">
    <property type="entry name" value="Branch"/>
    <property type="match status" value="1"/>
</dbReference>
<evidence type="ECO:0000256" key="4">
    <source>
        <dbReference type="ARBA" id="ARBA00023136"/>
    </source>
</evidence>
<keyword evidence="6" id="KW-0732">Signal</keyword>
<keyword evidence="3" id="KW-0808">Transferase</keyword>
<evidence type="ECO:0000256" key="6">
    <source>
        <dbReference type="SAM" id="SignalP"/>
    </source>
</evidence>
<dbReference type="PANTHER" id="PTHR45719">
    <property type="entry name" value="GLYCOSYLTRANSFERASE"/>
    <property type="match status" value="1"/>
</dbReference>
<proteinExistence type="predicted"/>
<evidence type="ECO:0000313" key="8">
    <source>
        <dbReference type="EMBL" id="CAD9198584.1"/>
    </source>
</evidence>
<name>A0A6U1DSS0_9CHLO</name>
<evidence type="ECO:0008006" key="9">
    <source>
        <dbReference type="Google" id="ProtNLM"/>
    </source>
</evidence>